<gene>
    <name evidence="2" type="ORF">GH714_036648</name>
</gene>
<feature type="compositionally biased region" description="Polar residues" evidence="1">
    <location>
        <begin position="25"/>
        <end position="34"/>
    </location>
</feature>
<keyword evidence="3" id="KW-1185">Reference proteome</keyword>
<name>A0A6A6M718_HEVBR</name>
<comment type="caution">
    <text evidence="2">The sequence shown here is derived from an EMBL/GenBank/DDBJ whole genome shotgun (WGS) entry which is preliminary data.</text>
</comment>
<accession>A0A6A6M718</accession>
<proteinExistence type="predicted"/>
<sequence>MQPKRKGAVLEEMDEDLGYYGVDNASPSEVNLGNNGADARGNEIESDRLNQAEGENVVGHGISQDKEQNETKIFMLKLWLKIKLMMMLLLKMVGRSSTRRQWKDEREPIGSQENMRSGGMDASMRFEHNETDSEYVDSDELFSDSNSYGEGNVRYPEFDFANDKRDPTFKMG</sequence>
<dbReference type="Proteomes" id="UP000467840">
    <property type="component" value="Chromosome 9"/>
</dbReference>
<dbReference type="EMBL" id="JAAGAX010000008">
    <property type="protein sequence ID" value="KAF2308193.1"/>
    <property type="molecule type" value="Genomic_DNA"/>
</dbReference>
<evidence type="ECO:0000256" key="1">
    <source>
        <dbReference type="SAM" id="MobiDB-lite"/>
    </source>
</evidence>
<feature type="region of interest" description="Disordered" evidence="1">
    <location>
        <begin position="20"/>
        <end position="41"/>
    </location>
</feature>
<protein>
    <submittedName>
        <fullName evidence="2">Uncharacterized protein</fullName>
    </submittedName>
</protein>
<organism evidence="2 3">
    <name type="scientific">Hevea brasiliensis</name>
    <name type="common">Para rubber tree</name>
    <name type="synonym">Siphonia brasiliensis</name>
    <dbReference type="NCBI Taxonomy" id="3981"/>
    <lineage>
        <taxon>Eukaryota</taxon>
        <taxon>Viridiplantae</taxon>
        <taxon>Streptophyta</taxon>
        <taxon>Embryophyta</taxon>
        <taxon>Tracheophyta</taxon>
        <taxon>Spermatophyta</taxon>
        <taxon>Magnoliopsida</taxon>
        <taxon>eudicotyledons</taxon>
        <taxon>Gunneridae</taxon>
        <taxon>Pentapetalae</taxon>
        <taxon>rosids</taxon>
        <taxon>fabids</taxon>
        <taxon>Malpighiales</taxon>
        <taxon>Euphorbiaceae</taxon>
        <taxon>Crotonoideae</taxon>
        <taxon>Micrandreae</taxon>
        <taxon>Hevea</taxon>
    </lineage>
</organism>
<reference evidence="2 3" key="1">
    <citation type="journal article" date="2020" name="Mol. Plant">
        <title>The Chromosome-Based Rubber Tree Genome Provides New Insights into Spurge Genome Evolution and Rubber Biosynthesis.</title>
        <authorList>
            <person name="Liu J."/>
            <person name="Shi C."/>
            <person name="Shi C.C."/>
            <person name="Li W."/>
            <person name="Zhang Q.J."/>
            <person name="Zhang Y."/>
            <person name="Li K."/>
            <person name="Lu H.F."/>
            <person name="Shi C."/>
            <person name="Zhu S.T."/>
            <person name="Xiao Z.Y."/>
            <person name="Nan H."/>
            <person name="Yue Y."/>
            <person name="Zhu X.G."/>
            <person name="Wu Y."/>
            <person name="Hong X.N."/>
            <person name="Fan G.Y."/>
            <person name="Tong Y."/>
            <person name="Zhang D."/>
            <person name="Mao C.L."/>
            <person name="Liu Y.L."/>
            <person name="Hao S.J."/>
            <person name="Liu W.Q."/>
            <person name="Lv M.Q."/>
            <person name="Zhang H.B."/>
            <person name="Liu Y."/>
            <person name="Hu-Tang G.R."/>
            <person name="Wang J.P."/>
            <person name="Wang J.H."/>
            <person name="Sun Y.H."/>
            <person name="Ni S.B."/>
            <person name="Chen W.B."/>
            <person name="Zhang X.C."/>
            <person name="Jiao Y.N."/>
            <person name="Eichler E.E."/>
            <person name="Li G.H."/>
            <person name="Liu X."/>
            <person name="Gao L.Z."/>
        </authorList>
    </citation>
    <scope>NUCLEOTIDE SEQUENCE [LARGE SCALE GENOMIC DNA]</scope>
    <source>
        <strain evidence="3">cv. GT1</strain>
        <tissue evidence="2">Leaf</tissue>
    </source>
</reference>
<evidence type="ECO:0000313" key="2">
    <source>
        <dbReference type="EMBL" id="KAF2308193.1"/>
    </source>
</evidence>
<dbReference type="AlphaFoldDB" id="A0A6A6M718"/>
<evidence type="ECO:0000313" key="3">
    <source>
        <dbReference type="Proteomes" id="UP000467840"/>
    </source>
</evidence>